<evidence type="ECO:0000256" key="2">
    <source>
        <dbReference type="SAM" id="Phobius"/>
    </source>
</evidence>
<sequence length="686" mass="76216">MASQNTARKGIQDFTVPPERYISTPIEILIDDLLGSIKTTKGSHEKESVLKLARLIESISQVEFANVRRRINQNFCILAAAATGRQLPKGLGTEPTEEELDEMEMTFMEDMWQLMQASHFRLLSEDDWDTAQEEQFTFNSPVEVNWNYMDGELLQRFWAGHGEDRLGAASIADRILVFHRGISTVRAEGQYINDKIDLLIQYLLVDPFQTLYTRIFKHKAKLHVALDLGDSTGDAGYSLGKGPPATGVKPDNSIEMSRSVTDAHKHTAPSNTANGTTKEDSSLQHSAAQTVQRQSLRQIMPDAGAVMRNMFKTLHIQEPAFKNVVVLYRRKVAATPQRKSEYEPIRSHNLALERRNINIKRFAEIPMADAEMVFPDKKIYLKPLLLIQLAIAVIGGLVAAFTALLSGKMSAQVLLTTLSVAGGRAMQVYTSANFTRARVVDQVTQQLYEQTMDTQEGVVYLLLEEMAQQRIKEYLLAYALLLIKGRAMSQRELDEECEAHLQQRYGESLDFAIENSLPFLLRDGLISRGPQGGLEAAPLDVACSRLGKKWDKCFEEGDEEEEDEPSDPSGGQEAATGHKGKKRRSLFNKLRLSTRSLGQDQGQEPVKTAPAPVPSDPVSTAVDSRAGIITVETPPPTDPTSLTHRGPVDDGSAAGAREEEGEEDSKRKKMKDGLASFFGKTPKKDQ</sequence>
<evidence type="ECO:0008006" key="5">
    <source>
        <dbReference type="Google" id="ProtNLM"/>
    </source>
</evidence>
<keyword evidence="4" id="KW-1185">Reference proteome</keyword>
<organism evidence="3 4">
    <name type="scientific">Coccomyxa subellipsoidea</name>
    <dbReference type="NCBI Taxonomy" id="248742"/>
    <lineage>
        <taxon>Eukaryota</taxon>
        <taxon>Viridiplantae</taxon>
        <taxon>Chlorophyta</taxon>
        <taxon>core chlorophytes</taxon>
        <taxon>Trebouxiophyceae</taxon>
        <taxon>Trebouxiophyceae incertae sedis</taxon>
        <taxon>Coccomyxaceae</taxon>
        <taxon>Coccomyxa</taxon>
    </lineage>
</organism>
<feature type="region of interest" description="Disordered" evidence="1">
    <location>
        <begin position="555"/>
        <end position="686"/>
    </location>
</feature>
<evidence type="ECO:0000256" key="1">
    <source>
        <dbReference type="SAM" id="MobiDB-lite"/>
    </source>
</evidence>
<name>A0ABR2YGY6_9CHLO</name>
<gene>
    <name evidence="3" type="ORF">WJX75_009516</name>
</gene>
<dbReference type="EMBL" id="JALJOT010000012">
    <property type="protein sequence ID" value="KAK9905089.1"/>
    <property type="molecule type" value="Genomic_DNA"/>
</dbReference>
<comment type="caution">
    <text evidence="3">The sequence shown here is derived from an EMBL/GenBank/DDBJ whole genome shotgun (WGS) entry which is preliminary data.</text>
</comment>
<accession>A0ABR2YGY6</accession>
<feature type="region of interest" description="Disordered" evidence="1">
    <location>
        <begin position="258"/>
        <end position="294"/>
    </location>
</feature>
<feature type="compositionally biased region" description="Polar residues" evidence="1">
    <location>
        <begin position="283"/>
        <end position="294"/>
    </location>
</feature>
<keyword evidence="2" id="KW-1133">Transmembrane helix</keyword>
<feature type="transmembrane region" description="Helical" evidence="2">
    <location>
        <begin position="384"/>
        <end position="405"/>
    </location>
</feature>
<protein>
    <recommendedName>
        <fullName evidence="5">DUF3754 domain-containing protein</fullName>
    </recommendedName>
</protein>
<keyword evidence="2" id="KW-0812">Transmembrane</keyword>
<reference evidence="3 4" key="1">
    <citation type="journal article" date="2024" name="Nat. Commun.">
        <title>Phylogenomics reveals the evolutionary origins of lichenization in chlorophyte algae.</title>
        <authorList>
            <person name="Puginier C."/>
            <person name="Libourel C."/>
            <person name="Otte J."/>
            <person name="Skaloud P."/>
            <person name="Haon M."/>
            <person name="Grisel S."/>
            <person name="Petersen M."/>
            <person name="Berrin J.G."/>
            <person name="Delaux P.M."/>
            <person name="Dal Grande F."/>
            <person name="Keller J."/>
        </authorList>
    </citation>
    <scope>NUCLEOTIDE SEQUENCE [LARGE SCALE GENOMIC DNA]</scope>
    <source>
        <strain evidence="3 4">SAG 216-7</strain>
    </source>
</reference>
<proteinExistence type="predicted"/>
<evidence type="ECO:0000313" key="4">
    <source>
        <dbReference type="Proteomes" id="UP001491310"/>
    </source>
</evidence>
<dbReference type="PANTHER" id="PTHR33645:SF11">
    <property type="entry name" value="AMINOPEPTIDASE (DUF3754)"/>
    <property type="match status" value="1"/>
</dbReference>
<dbReference type="Proteomes" id="UP001491310">
    <property type="component" value="Unassembled WGS sequence"/>
</dbReference>
<dbReference type="Pfam" id="PF12576">
    <property type="entry name" value="DUF3754"/>
    <property type="match status" value="1"/>
</dbReference>
<dbReference type="InterPro" id="IPR022227">
    <property type="entry name" value="DUF3754"/>
</dbReference>
<keyword evidence="2" id="KW-0472">Membrane</keyword>
<dbReference type="PANTHER" id="PTHR33645">
    <property type="entry name" value="AMINOPEPTIDASE (DUF3754)"/>
    <property type="match status" value="1"/>
</dbReference>
<feature type="compositionally biased region" description="Acidic residues" evidence="1">
    <location>
        <begin position="556"/>
        <end position="566"/>
    </location>
</feature>
<feature type="compositionally biased region" description="Polar residues" evidence="1">
    <location>
        <begin position="591"/>
        <end position="602"/>
    </location>
</feature>
<evidence type="ECO:0000313" key="3">
    <source>
        <dbReference type="EMBL" id="KAK9905089.1"/>
    </source>
</evidence>